<keyword evidence="3" id="KW-1185">Reference proteome</keyword>
<sequence>MPRHTNIHQQNSRRSAPGRSLGAALIALGLIATTSCTQDPEPEPVSNPVKLLQNVRVDLSNAAGVEAIEGTTISVAADGNSSAANTQYTTDEVVGELPVRISLQYRAGDKSGSDLTDLQGHSGPVEINMTVENLTVKPQVIEYDAAGQMRTETALVGAPLTIAASTTLPGVRADDVTPGSADGTTGTNGVLSSTEDGSSVVQWATVLAPPRSGASTTLRLVADVDDFQVPAIEVAVQPGLNTDMTADGVVSGAFSSGAGSEMELQRRTIALVADVNIVLTKAGSTITEVRRNLQETSQTLGVKTAEELSSNSESLAATMVRLKDDMEVLGSDLDAATKGTESVTLSQLQQTVSAVDSMLGDTSAVPPTVTVKGEGCVADVAKPQKSGTVYGSILTMASQLDAYATVSADCRNFVAGQLQTAIGPEKPTAEECAAEADKSKEAEDGSAFLSMTCSLLNSRVTIESALAGLVNQGAELVATLEPKLVEAAIANQKVSDDTLVDAQTQLAAILEGPETPDDYSTALAELGATIQAAEDSTRASVEATREAADAARSSIDGLRVKLNTIATTADNAQAELTEGLPFDRSMTAQNEALADDLCRIADGDDPRDGRLSMKDAERLRSYLTSVPCEALDEEGNPAPELTPPFGFQESQDVRLAGQSEAWAEVIRQTDTNAEDQAIGQAFTVLDESIKGIDIKLDAVRDAVTVLDNAATGNVTGTRSGLVKLQKTLDEAVTASGEVHDNLVNVKDQQATLGGEIEKALAEVSEDTAEKVEEAIASQTRKVSEIGDESTESVTTAFNSSIAGLKSTSGDVVKDAKGTVDNQRGELNEEGDALSAALSKSTESALARIASSTSGSTRDVDGARALLSASLNKVMMDLGDRTVNGSGLLGSMATNAAKADTADFQLALAAQNAEGYANIRSQDVAGLLLRQAQFKASLTAIDELPAFHLEVPAGATSQTLYTLTIGGGE</sequence>
<feature type="region of interest" description="Disordered" evidence="1">
    <location>
        <begin position="173"/>
        <end position="194"/>
    </location>
</feature>
<gene>
    <name evidence="2" type="ORF">GD627_15330</name>
</gene>
<dbReference type="AlphaFoldDB" id="A0A5N6MEX7"/>
<dbReference type="Proteomes" id="UP000326852">
    <property type="component" value="Unassembled WGS sequence"/>
</dbReference>
<accession>A0A5N6MEX7</accession>
<evidence type="ECO:0000313" key="3">
    <source>
        <dbReference type="Proteomes" id="UP000326852"/>
    </source>
</evidence>
<feature type="compositionally biased region" description="Polar residues" evidence="1">
    <location>
        <begin position="182"/>
        <end position="194"/>
    </location>
</feature>
<dbReference type="EMBL" id="VTFX01000006">
    <property type="protein sequence ID" value="KAD3456066.1"/>
    <property type="molecule type" value="Genomic_DNA"/>
</dbReference>
<reference evidence="2 3" key="1">
    <citation type="submission" date="2019-08" db="EMBL/GenBank/DDBJ databases">
        <title>Arthrobacter sp. nov., isolated from plateau pika and Tibetan wild ass.</title>
        <authorList>
            <person name="Ge Y."/>
        </authorList>
    </citation>
    <scope>NUCLEOTIDE SEQUENCE [LARGE SCALE GENOMIC DNA]</scope>
    <source>
        <strain evidence="2 3">785</strain>
    </source>
</reference>
<evidence type="ECO:0000313" key="2">
    <source>
        <dbReference type="EMBL" id="KAD3456066.1"/>
    </source>
</evidence>
<organism evidence="2 3">
    <name type="scientific">Arthrobacter yangruifuii</name>
    <dbReference type="NCBI Taxonomy" id="2606616"/>
    <lineage>
        <taxon>Bacteria</taxon>
        <taxon>Bacillati</taxon>
        <taxon>Actinomycetota</taxon>
        <taxon>Actinomycetes</taxon>
        <taxon>Micrococcales</taxon>
        <taxon>Micrococcaceae</taxon>
        <taxon>Arthrobacter</taxon>
    </lineage>
</organism>
<name>A0A5N6MEX7_9MICC</name>
<evidence type="ECO:0000256" key="1">
    <source>
        <dbReference type="SAM" id="MobiDB-lite"/>
    </source>
</evidence>
<comment type="caution">
    <text evidence="2">The sequence shown here is derived from an EMBL/GenBank/DDBJ whole genome shotgun (WGS) entry which is preliminary data.</text>
</comment>
<protein>
    <submittedName>
        <fullName evidence="2">Uncharacterized protein</fullName>
    </submittedName>
</protein>
<proteinExistence type="predicted"/>
<dbReference type="RefSeq" id="WP_152273255.1">
    <property type="nucleotide sequence ID" value="NZ_VTFX01000006.1"/>
</dbReference>